<feature type="compositionally biased region" description="Basic and acidic residues" evidence="7">
    <location>
        <begin position="1180"/>
        <end position="1189"/>
    </location>
</feature>
<feature type="compositionally biased region" description="Polar residues" evidence="7">
    <location>
        <begin position="1546"/>
        <end position="1562"/>
    </location>
</feature>
<feature type="compositionally biased region" description="Polar residues" evidence="7">
    <location>
        <begin position="1689"/>
        <end position="1700"/>
    </location>
</feature>
<dbReference type="InterPro" id="IPR055435">
    <property type="entry name" value="Ig_TMEM131L_3"/>
</dbReference>
<feature type="compositionally biased region" description="Low complexity" evidence="7">
    <location>
        <begin position="1572"/>
        <end position="1587"/>
    </location>
</feature>
<evidence type="ECO:0000256" key="6">
    <source>
        <dbReference type="ARBA" id="ARBA00023136"/>
    </source>
</evidence>
<name>A0A8K0A2Z1_BRALA</name>
<keyword evidence="3" id="KW-0812">Transmembrane</keyword>
<evidence type="ECO:0000256" key="1">
    <source>
        <dbReference type="ARBA" id="ARBA00004479"/>
    </source>
</evidence>
<feature type="compositionally biased region" description="Polar residues" evidence="7">
    <location>
        <begin position="1588"/>
        <end position="1606"/>
    </location>
</feature>
<dbReference type="Gene3D" id="2.60.40.10">
    <property type="entry name" value="Immunoglobulins"/>
    <property type="match status" value="1"/>
</dbReference>
<dbReference type="EMBL" id="OV696691">
    <property type="protein sequence ID" value="CAH1268151.1"/>
    <property type="molecule type" value="Genomic_DNA"/>
</dbReference>
<feature type="compositionally biased region" description="Low complexity" evidence="7">
    <location>
        <begin position="1819"/>
        <end position="1829"/>
    </location>
</feature>
<dbReference type="GO" id="GO:0016020">
    <property type="term" value="C:membrane"/>
    <property type="evidence" value="ECO:0007669"/>
    <property type="project" value="UniProtKB-SubCell"/>
</dbReference>
<evidence type="ECO:0000256" key="2">
    <source>
        <dbReference type="ARBA" id="ARBA00006682"/>
    </source>
</evidence>
<evidence type="ECO:0000256" key="4">
    <source>
        <dbReference type="ARBA" id="ARBA00022729"/>
    </source>
</evidence>
<feature type="region of interest" description="Disordered" evidence="7">
    <location>
        <begin position="1852"/>
        <end position="1888"/>
    </location>
</feature>
<dbReference type="PANTHER" id="PTHR22050">
    <property type="entry name" value="RW1 PROTEIN HOMOLOG"/>
    <property type="match status" value="1"/>
</dbReference>
<comment type="similarity">
    <text evidence="2">Belongs to the TMEM131 family.</text>
</comment>
<feature type="region of interest" description="Disordered" evidence="7">
    <location>
        <begin position="1158"/>
        <end position="1228"/>
    </location>
</feature>
<evidence type="ECO:0000313" key="13">
    <source>
        <dbReference type="EMBL" id="CAH1268151.1"/>
    </source>
</evidence>
<dbReference type="Pfam" id="PF24498">
    <property type="entry name" value="Ig_TMEM131L_3"/>
    <property type="match status" value="1"/>
</dbReference>
<organism evidence="13 14">
    <name type="scientific">Branchiostoma lanceolatum</name>
    <name type="common">Common lancelet</name>
    <name type="synonym">Amphioxus lanceolatum</name>
    <dbReference type="NCBI Taxonomy" id="7740"/>
    <lineage>
        <taxon>Eukaryota</taxon>
        <taxon>Metazoa</taxon>
        <taxon>Chordata</taxon>
        <taxon>Cephalochordata</taxon>
        <taxon>Leptocardii</taxon>
        <taxon>Amphioxiformes</taxon>
        <taxon>Branchiostomatidae</taxon>
        <taxon>Branchiostoma</taxon>
    </lineage>
</organism>
<dbReference type="OrthoDB" id="168404at2759"/>
<feature type="domain" description="TMEM131L third Ig-like" evidence="10">
    <location>
        <begin position="438"/>
        <end position="536"/>
    </location>
</feature>
<feature type="domain" description="TMEM131L fifth Ig-like" evidence="12">
    <location>
        <begin position="1027"/>
        <end position="1091"/>
    </location>
</feature>
<feature type="compositionally biased region" description="Low complexity" evidence="7">
    <location>
        <begin position="1665"/>
        <end position="1688"/>
    </location>
</feature>
<feature type="compositionally biased region" description="Basic residues" evidence="7">
    <location>
        <begin position="1355"/>
        <end position="1368"/>
    </location>
</feature>
<dbReference type="InterPro" id="IPR055437">
    <property type="entry name" value="TMEM131L_Ig_5"/>
</dbReference>
<dbReference type="InterPro" id="IPR013783">
    <property type="entry name" value="Ig-like_fold"/>
</dbReference>
<feature type="region of interest" description="Disordered" evidence="7">
    <location>
        <begin position="1493"/>
        <end position="1727"/>
    </location>
</feature>
<feature type="compositionally biased region" description="Polar residues" evidence="7">
    <location>
        <begin position="1393"/>
        <end position="1404"/>
    </location>
</feature>
<dbReference type="InterPro" id="IPR055436">
    <property type="entry name" value="Ig_TMEM131L_4"/>
</dbReference>
<evidence type="ECO:0000256" key="3">
    <source>
        <dbReference type="ARBA" id="ARBA00022692"/>
    </source>
</evidence>
<evidence type="ECO:0000259" key="12">
    <source>
        <dbReference type="Pfam" id="PF24501"/>
    </source>
</evidence>
<keyword evidence="5" id="KW-1133">Transmembrane helix</keyword>
<feature type="domain" description="TMEM131 second Ig-like" evidence="9">
    <location>
        <begin position="211"/>
        <end position="300"/>
    </location>
</feature>
<dbReference type="InterPro" id="IPR039877">
    <property type="entry name" value="TMEM131-like"/>
</dbReference>
<feature type="region of interest" description="Disordered" evidence="7">
    <location>
        <begin position="1269"/>
        <end position="1481"/>
    </location>
</feature>
<feature type="compositionally biased region" description="Basic and acidic residues" evidence="7">
    <location>
        <begin position="1432"/>
        <end position="1470"/>
    </location>
</feature>
<reference evidence="13" key="1">
    <citation type="submission" date="2022-01" db="EMBL/GenBank/DDBJ databases">
        <authorList>
            <person name="Braso-Vives M."/>
        </authorList>
    </citation>
    <scope>NUCLEOTIDE SEQUENCE</scope>
</reference>
<feature type="domain" description="TMEM131L fourth Ig-like" evidence="11">
    <location>
        <begin position="828"/>
        <end position="977"/>
    </location>
</feature>
<keyword evidence="14" id="KW-1185">Reference proteome</keyword>
<feature type="domain" description="Transmembrane protein 131-like N-terminal" evidence="8">
    <location>
        <begin position="112"/>
        <end position="194"/>
    </location>
</feature>
<protein>
    <submittedName>
        <fullName evidence="13">TMEM131 protein</fullName>
    </submittedName>
</protein>
<dbReference type="InterPro" id="IPR022113">
    <property type="entry name" value="TMEM131L_N"/>
</dbReference>
<evidence type="ECO:0000259" key="9">
    <source>
        <dbReference type="Pfam" id="PF24495"/>
    </source>
</evidence>
<evidence type="ECO:0000259" key="10">
    <source>
        <dbReference type="Pfam" id="PF24498"/>
    </source>
</evidence>
<dbReference type="Pfam" id="PF24499">
    <property type="entry name" value="Ig_TMEM131L_4"/>
    <property type="match status" value="1"/>
</dbReference>
<dbReference type="Pfam" id="PF24501">
    <property type="entry name" value="Ig_TMEM131L_5"/>
    <property type="match status" value="1"/>
</dbReference>
<evidence type="ECO:0000259" key="11">
    <source>
        <dbReference type="Pfam" id="PF24499"/>
    </source>
</evidence>
<accession>A0A8K0A2Z1</accession>
<feature type="compositionally biased region" description="Basic and acidic residues" evidence="7">
    <location>
        <begin position="1520"/>
        <end position="1533"/>
    </location>
</feature>
<feature type="compositionally biased region" description="Basic and acidic residues" evidence="7">
    <location>
        <begin position="1318"/>
        <end position="1328"/>
    </location>
</feature>
<evidence type="ECO:0000256" key="7">
    <source>
        <dbReference type="SAM" id="MobiDB-lite"/>
    </source>
</evidence>
<keyword evidence="4" id="KW-0732">Signal</keyword>
<feature type="region of interest" description="Disordered" evidence="7">
    <location>
        <begin position="1794"/>
        <end position="1830"/>
    </location>
</feature>
<gene>
    <name evidence="13" type="primary">TMEM131</name>
    <name evidence="13" type="ORF">BLAG_LOCUS21189</name>
</gene>
<evidence type="ECO:0000259" key="8">
    <source>
        <dbReference type="Pfam" id="PF12371"/>
    </source>
</evidence>
<dbReference type="Proteomes" id="UP000838412">
    <property type="component" value="Chromosome 6"/>
</dbReference>
<dbReference type="PANTHER" id="PTHR22050:SF0">
    <property type="entry name" value="TRANSMEMBRANE PROTEIN 131 HOMOLOG"/>
    <property type="match status" value="1"/>
</dbReference>
<sequence>MSKFAPSGAESAAGNKRLVSADIVSRTRMAGPGKDSAISHSDFQRCFPLLVSFVHFILTCLQLAGAQEQAFVQTDYRELRHMVDGAPLQGSDGQTFGARPPEDNFWDHRKIRLKPPLLDFEEQPVGIPKLEKVVVINPSRKESLRLEAVSGTTLHFHSSFFQQKLLPPGGNTSFDVVFLARMVGNVENTLFIQTNKGTFPYQVFGVGVPNPYRLRPFLGARVPLNSSFSPVINMHNPHSEPLQVVEMYSSGGDLHLELPSGQTEAPQKLWEIPPYETKPVMRASFVGREEKNHTAFIRIKTLPNHESLILPVEVEVTSAPGIYSSTEMLDFGTLLSVDEPKTLQLHLLNPMARDVQITNIKLSSPNDAVSIEYKPVTLKPSVGGRDTKVASVTFYANKATTHRQWAGKIVVKSKDKNIPKLEIPYQAEVLHGTLGYEQNCTLFYIGPATTEPIVREVMLTNTFDFPVVVHNATLPEEAQQYFSIVDFPEPVTILPQKKHVPFLLKFLPDGVNSVLSSFLLLYTNISRFSLPVQSYSGLLKASVHSADNSLDFGTMGSKDKRSMTFAVTNSNPTEVTINSINTSLPIHETRFEILGVEEGNGTYLTMEHRDRPQVPFTLKPHHYSVWLVEVVAPKEEGVFQGSFDIITDHETLQIPMSARVALGSITAKEIKFLPTFPGKVAHKSIFVQSSFSYKTKVDSVVPVLPADDRFYFKKKDSIKTEVEPNKKTKIGTLFFDPRLECLDDCYVGLPTSTADGHQWLSSLTLDKEAGDIDSHLYQNFLTKWTDLKTTGQTSPNVTLHISTSLVKGPLTTASAQLQFPTLVTDQNLDFPLTHVGGKSMRRLTIQNPADVPILVQLVPLALYPNASSVLEYIHHSIDPHNKIFELTADSDIFYILDTENKNVSTSRSIATQRSMVESKLGVRPNRTVVTTSIAPGAEFSVHVGFTPKSSEAQVLTAIFIRNNLTILDAVIASGQGAREEFRLGNRKPGKGTKLKFDLKEEHLADCNRTLKARVPNFTVRKTFMAKNAGQLPIQVTQMEINGQLCQGYGFRVLNCEPFNINPNGTHRVDIAFTPDFTLAQVQRELWITTARDQVLKYTLLAKVPHNKLGPCAAAMPRPPWEHMLYVSCAFLMTVLFIGVLMAAYLESERITEPLNRRSNDLQHQQQQQNLHPPDKLNPFDLRKDMDRGKSLQQDVTDGTHDQTSGTVRRKKDPSPPSGGGSVTPTLLNNRVVTGQAVNNGKTNITVVSEKKFLPDKIKHNNLGNHGQAAFVDNIHDDPNSKRSRPSKQRNLEDWESLDTMENCRSEDRFDDVELPPKGNKDGKGRRSSEPLTSLQEDLSLDTTQESPNSSSPQRRGGKVKPKRKLKTALRREEKERRARERKEASKEPIPDDASSTTTENSNPDLESIDKDSKDTSSVLSDLSDQLEPFGPPDKEKPKTKSKKEPLTMDPEDFKPFEKARSKSRRSDKENLYGNVMRPSTLELPYTTALEASERQAKGLTSPHSIAASVAKRALKKNRKGRDEKSDTSSEGGKDSPPPLWDLPKSGSASEDSLHQLSLQTRQAGHLFRDEMLSSGSLSPSSPTPLTGNAPQVASRLTGSSYSSVVSGANKRKTVSKTMSAPMDPLASAFTPASKSQKNPGVIGSKTMPPKSLSMTSLKRNPWKPSGPDSSNTSSESSSPGASWGGAASQRLTSGFTSEGNVPSAFFSDVSPFPPTPTGTEYKGAPASLKDSAVGFERSIKRPREADPFSSSWEGVFNPAANVTNLLEEDPHPTFDPQATFHPFGTVAGTSALWDTPSFSSAMGEQPPWSRETGSPQRPSPLLSTSAPTSMWDIPASSADALWSMPSTTSSAGLFPSIWPPSPDNLQGGAAAHPGGSGQEKQEAQSAVSRLGSLFSNSIWGPSLAGVTSDPWAPAPKKDNN</sequence>
<evidence type="ECO:0000256" key="5">
    <source>
        <dbReference type="ARBA" id="ARBA00022989"/>
    </source>
</evidence>
<dbReference type="Pfam" id="PF12371">
    <property type="entry name" value="TMEM131_like_N"/>
    <property type="match status" value="1"/>
</dbReference>
<evidence type="ECO:0000313" key="14">
    <source>
        <dbReference type="Proteomes" id="UP000838412"/>
    </source>
</evidence>
<dbReference type="Pfam" id="PF24495">
    <property type="entry name" value="Ig_TMEM131_2"/>
    <property type="match status" value="1"/>
</dbReference>
<feature type="compositionally biased region" description="Low complexity" evidence="7">
    <location>
        <begin position="1161"/>
        <end position="1171"/>
    </location>
</feature>
<comment type="subcellular location">
    <subcellularLocation>
        <location evidence="1">Membrane</location>
        <topology evidence="1">Single-pass type I membrane protein</topology>
    </subcellularLocation>
</comment>
<proteinExistence type="inferred from homology"/>
<dbReference type="InterPro" id="IPR056311">
    <property type="entry name" value="TMEM131_Ig_2"/>
</dbReference>
<keyword evidence="6" id="KW-0472">Membrane</keyword>
<feature type="compositionally biased region" description="Polar residues" evidence="7">
    <location>
        <begin position="1190"/>
        <end position="1206"/>
    </location>
</feature>
<feature type="compositionally biased region" description="Basic and acidic residues" evidence="7">
    <location>
        <begin position="1369"/>
        <end position="1389"/>
    </location>
</feature>
<feature type="compositionally biased region" description="Polar residues" evidence="7">
    <location>
        <begin position="1329"/>
        <end position="1353"/>
    </location>
</feature>